<evidence type="ECO:0000256" key="2">
    <source>
        <dbReference type="HAMAP-Rule" id="MF_00048"/>
    </source>
</evidence>
<dbReference type="HAMAP" id="MF_00048">
    <property type="entry name" value="UPF0102"/>
    <property type="match status" value="1"/>
</dbReference>
<organism evidence="3 4">
    <name type="scientific">Candidatus Beckwithbacteria bacterium CG23_combo_of_CG06-09_8_20_14_all_34_8</name>
    <dbReference type="NCBI Taxonomy" id="1974497"/>
    <lineage>
        <taxon>Bacteria</taxon>
        <taxon>Candidatus Beckwithiibacteriota</taxon>
    </lineage>
</organism>
<gene>
    <name evidence="3" type="ORF">COX08_04450</name>
</gene>
<dbReference type="CDD" id="cd20736">
    <property type="entry name" value="PoNe_Nuclease"/>
    <property type="match status" value="1"/>
</dbReference>
<dbReference type="Pfam" id="PF02021">
    <property type="entry name" value="UPF0102"/>
    <property type="match status" value="1"/>
</dbReference>
<comment type="similarity">
    <text evidence="1 2">Belongs to the UPF0102 family.</text>
</comment>
<dbReference type="NCBIfam" id="NF009150">
    <property type="entry name" value="PRK12497.1-3"/>
    <property type="match status" value="1"/>
</dbReference>
<evidence type="ECO:0000313" key="4">
    <source>
        <dbReference type="Proteomes" id="UP000229459"/>
    </source>
</evidence>
<dbReference type="InterPro" id="IPR011335">
    <property type="entry name" value="Restrct_endonuc-II-like"/>
</dbReference>
<evidence type="ECO:0000256" key="1">
    <source>
        <dbReference type="ARBA" id="ARBA00006738"/>
    </source>
</evidence>
<name>A0A2H0B563_9BACT</name>
<dbReference type="SUPFAM" id="SSF52980">
    <property type="entry name" value="Restriction endonuclease-like"/>
    <property type="match status" value="1"/>
</dbReference>
<dbReference type="InterPro" id="IPR003509">
    <property type="entry name" value="UPF0102_YraN-like"/>
</dbReference>
<sequence length="133" mass="15217">MVQTIVMEKTLQNNNSSSNYNQKLGKDGEDIAKKLLLEKGFTFIDSNFSCNLGEIDLIFSHRITIIFVEVKTRTSNHLGNPEEAITKGKLSHLRKAAQFFLLKNPQYKNFQPRIDVVAIDLATKDVRHYEAVY</sequence>
<protein>
    <recommendedName>
        <fullName evidence="2">UPF0102 protein COX08_04450</fullName>
    </recommendedName>
</protein>
<dbReference type="GO" id="GO:0003676">
    <property type="term" value="F:nucleic acid binding"/>
    <property type="evidence" value="ECO:0007669"/>
    <property type="project" value="InterPro"/>
</dbReference>
<dbReference type="AlphaFoldDB" id="A0A2H0B563"/>
<dbReference type="PANTHER" id="PTHR34039">
    <property type="entry name" value="UPF0102 PROTEIN YRAN"/>
    <property type="match status" value="1"/>
</dbReference>
<comment type="caution">
    <text evidence="3">The sequence shown here is derived from an EMBL/GenBank/DDBJ whole genome shotgun (WGS) entry which is preliminary data.</text>
</comment>
<dbReference type="NCBIfam" id="TIGR00252">
    <property type="entry name" value="YraN family protein"/>
    <property type="match status" value="1"/>
</dbReference>
<dbReference type="InterPro" id="IPR011856">
    <property type="entry name" value="tRNA_endonuc-like_dom_sf"/>
</dbReference>
<reference evidence="3 4" key="1">
    <citation type="submission" date="2017-09" db="EMBL/GenBank/DDBJ databases">
        <title>Depth-based differentiation of microbial function through sediment-hosted aquifers and enrichment of novel symbionts in the deep terrestrial subsurface.</title>
        <authorList>
            <person name="Probst A.J."/>
            <person name="Ladd B."/>
            <person name="Jarett J.K."/>
            <person name="Geller-Mcgrath D.E."/>
            <person name="Sieber C.M."/>
            <person name="Emerson J.B."/>
            <person name="Anantharaman K."/>
            <person name="Thomas B.C."/>
            <person name="Malmstrom R."/>
            <person name="Stieglmeier M."/>
            <person name="Klingl A."/>
            <person name="Woyke T."/>
            <person name="Ryan C.M."/>
            <person name="Banfield J.F."/>
        </authorList>
    </citation>
    <scope>NUCLEOTIDE SEQUENCE [LARGE SCALE GENOMIC DNA]</scope>
    <source>
        <strain evidence="3">CG23_combo_of_CG06-09_8_20_14_all_34_8</strain>
    </source>
</reference>
<accession>A0A2H0B563</accession>
<dbReference type="Proteomes" id="UP000229459">
    <property type="component" value="Unassembled WGS sequence"/>
</dbReference>
<dbReference type="Gene3D" id="3.40.1350.10">
    <property type="match status" value="1"/>
</dbReference>
<dbReference type="EMBL" id="PCSR01000105">
    <property type="protein sequence ID" value="PIP52799.1"/>
    <property type="molecule type" value="Genomic_DNA"/>
</dbReference>
<dbReference type="PANTHER" id="PTHR34039:SF1">
    <property type="entry name" value="UPF0102 PROTEIN YRAN"/>
    <property type="match status" value="1"/>
</dbReference>
<evidence type="ECO:0000313" key="3">
    <source>
        <dbReference type="EMBL" id="PIP52799.1"/>
    </source>
</evidence>
<proteinExistence type="inferred from homology"/>